<evidence type="ECO:0000259" key="3">
    <source>
        <dbReference type="Pfam" id="PF03413"/>
    </source>
</evidence>
<evidence type="ECO:0000313" key="4">
    <source>
        <dbReference type="EMBL" id="CAA9396313.1"/>
    </source>
</evidence>
<dbReference type="InterPro" id="IPR025711">
    <property type="entry name" value="PepSY"/>
</dbReference>
<dbReference type="Pfam" id="PF03929">
    <property type="entry name" value="PepSY_TM"/>
    <property type="match status" value="1"/>
</dbReference>
<name>A0A6J4NYX4_9CYAN</name>
<keyword evidence="2" id="KW-1133">Transmembrane helix</keyword>
<sequence>MDKTANSNTGSPTVEAPANRFYRTVWRWHFYAGLFVIPFLLMLATTGIIYLFKPQLDALMYHNLMFVQPTNAVLPYTQQLEAVRINYPDAKIAKLTPNVASNRSAEVELTTSNDRMLAVFVNPYTAQVLGDRDEVNNLQAYARKLHAELMIGRVGDYLIELAACWGLVLLLSGLYLWLPRNGFTVLGTLLPRWWSKNRRLFWRDLHAVTGLYGALLVGFLILTGLPWTGFWGGTFAQVWNQFPAQMSNEIPKSTVLTGSLNQHRSQVVPWAVEQLPMPQSEVSEHQHHQGQGEASSNVTQEEIPPGTPVNLDSVIALAQSKGAPAGFSVSLPETKTGVYTVSASPDDPTQEMTLHIDQYSGKVLAEVRWQDYTLVPKAVELGIAIHMGRYFGLRNQLLMLFACLIVILLCLSGLVMWWQRRPARGIGAPALPEYVAQWRTPMAIVAVLGAVFPLVGISLVTVLLLDYLLLSRLPFLKRVFN</sequence>
<keyword evidence="2" id="KW-0472">Membrane</keyword>
<feature type="domain" description="PepSY" evidence="3">
    <location>
        <begin position="313"/>
        <end position="365"/>
    </location>
</feature>
<proteinExistence type="predicted"/>
<evidence type="ECO:0000256" key="1">
    <source>
        <dbReference type="SAM" id="MobiDB-lite"/>
    </source>
</evidence>
<feature type="region of interest" description="Disordered" evidence="1">
    <location>
        <begin position="278"/>
        <end position="303"/>
    </location>
</feature>
<dbReference type="Pfam" id="PF03413">
    <property type="entry name" value="PepSY"/>
    <property type="match status" value="1"/>
</dbReference>
<feature type="transmembrane region" description="Helical" evidence="2">
    <location>
        <begin position="397"/>
        <end position="418"/>
    </location>
</feature>
<dbReference type="PANTHER" id="PTHR34219">
    <property type="entry name" value="IRON-REGULATED INNER MEMBRANE PROTEIN-RELATED"/>
    <property type="match status" value="1"/>
</dbReference>
<feature type="transmembrane region" description="Helical" evidence="2">
    <location>
        <begin position="28"/>
        <end position="52"/>
    </location>
</feature>
<reference evidence="4" key="1">
    <citation type="submission" date="2020-02" db="EMBL/GenBank/DDBJ databases">
        <authorList>
            <person name="Meier V. D."/>
        </authorList>
    </citation>
    <scope>NUCLEOTIDE SEQUENCE</scope>
    <source>
        <strain evidence="4">AVDCRST_MAG94</strain>
    </source>
</reference>
<accession>A0A6J4NYX4</accession>
<keyword evidence="2" id="KW-0812">Transmembrane</keyword>
<organism evidence="4">
    <name type="scientific">uncultured Leptolyngbya sp</name>
    <dbReference type="NCBI Taxonomy" id="332963"/>
    <lineage>
        <taxon>Bacteria</taxon>
        <taxon>Bacillati</taxon>
        <taxon>Cyanobacteriota</taxon>
        <taxon>Cyanophyceae</taxon>
        <taxon>Leptolyngbyales</taxon>
        <taxon>Leptolyngbyaceae</taxon>
        <taxon>Leptolyngbya group</taxon>
        <taxon>Leptolyngbya</taxon>
        <taxon>environmental samples</taxon>
    </lineage>
</organism>
<dbReference type="PANTHER" id="PTHR34219:SF1">
    <property type="entry name" value="PEPSY DOMAIN-CONTAINING PROTEIN"/>
    <property type="match status" value="1"/>
</dbReference>
<dbReference type="AlphaFoldDB" id="A0A6J4NYX4"/>
<protein>
    <submittedName>
        <fullName evidence="4">Uncharacterized iron-regulated membrane protein Iron-uptake factor PiuB</fullName>
    </submittedName>
</protein>
<feature type="transmembrane region" description="Helical" evidence="2">
    <location>
        <begin position="205"/>
        <end position="225"/>
    </location>
</feature>
<feature type="transmembrane region" description="Helical" evidence="2">
    <location>
        <begin position="157"/>
        <end position="178"/>
    </location>
</feature>
<dbReference type="EMBL" id="CADCTY010001950">
    <property type="protein sequence ID" value="CAA9396313.1"/>
    <property type="molecule type" value="Genomic_DNA"/>
</dbReference>
<feature type="transmembrane region" description="Helical" evidence="2">
    <location>
        <begin position="438"/>
        <end position="470"/>
    </location>
</feature>
<evidence type="ECO:0000256" key="2">
    <source>
        <dbReference type="SAM" id="Phobius"/>
    </source>
</evidence>
<dbReference type="InterPro" id="IPR005625">
    <property type="entry name" value="PepSY-ass_TM"/>
</dbReference>
<gene>
    <name evidence="4" type="ORF">AVDCRST_MAG94-5676</name>
</gene>